<dbReference type="EMBL" id="MKKK01000001">
    <property type="protein sequence ID" value="OEY97994.1"/>
    <property type="molecule type" value="Genomic_DNA"/>
</dbReference>
<feature type="transmembrane region" description="Helical" evidence="1">
    <location>
        <begin position="44"/>
        <end position="61"/>
    </location>
</feature>
<feature type="transmembrane region" description="Helical" evidence="1">
    <location>
        <begin position="12"/>
        <end position="32"/>
    </location>
</feature>
<comment type="caution">
    <text evidence="2">The sequence shown here is derived from an EMBL/GenBank/DDBJ whole genome shotgun (WGS) entry which is preliminary data.</text>
</comment>
<keyword evidence="1" id="KW-0812">Transmembrane</keyword>
<proteinExistence type="predicted"/>
<evidence type="ECO:0000313" key="3">
    <source>
        <dbReference type="Proteomes" id="UP000185895"/>
    </source>
</evidence>
<name>A0A1E7RF50_9GAMM</name>
<dbReference type="Proteomes" id="UP000185895">
    <property type="component" value="Unassembled WGS sequence"/>
</dbReference>
<accession>A0A1E7RF50</accession>
<evidence type="ECO:0000313" key="2">
    <source>
        <dbReference type="EMBL" id="OEY97994.1"/>
    </source>
</evidence>
<keyword evidence="1" id="KW-0472">Membrane</keyword>
<organism evidence="2 3">
    <name type="scientific">Acinetobacter qingfengensis</name>
    <dbReference type="NCBI Taxonomy" id="1262585"/>
    <lineage>
        <taxon>Bacteria</taxon>
        <taxon>Pseudomonadati</taxon>
        <taxon>Pseudomonadota</taxon>
        <taxon>Gammaproteobacteria</taxon>
        <taxon>Moraxellales</taxon>
        <taxon>Moraxellaceae</taxon>
        <taxon>Acinetobacter</taxon>
    </lineage>
</organism>
<keyword evidence="3" id="KW-1185">Reference proteome</keyword>
<dbReference type="AlphaFoldDB" id="A0A1E7RF50"/>
<sequence length="92" mass="11004">MIFKDKIFDNILKLSFYLFSILAVFSMSVTLYDKYMGYTSSIELKPALIFLFFAFFAKYQYAIQYGLNRLEIINNKERHRQLMLDKDDEKSS</sequence>
<gene>
    <name evidence="2" type="ORF">BJI46_00225</name>
</gene>
<reference evidence="2 3" key="1">
    <citation type="submission" date="2016-09" db="EMBL/GenBank/DDBJ databases">
        <authorList>
            <person name="Capua I."/>
            <person name="De Benedictis P."/>
            <person name="Joannis T."/>
            <person name="Lombin L.H."/>
            <person name="Cattoli G."/>
        </authorList>
    </citation>
    <scope>NUCLEOTIDE SEQUENCE [LARGE SCALE GENOMIC DNA]</scope>
    <source>
        <strain evidence="2 3">ANC 4671</strain>
    </source>
</reference>
<dbReference type="STRING" id="1262585.BJI46_00225"/>
<keyword evidence="1" id="KW-1133">Transmembrane helix</keyword>
<protein>
    <submittedName>
        <fullName evidence="2">Uncharacterized protein</fullName>
    </submittedName>
</protein>
<evidence type="ECO:0000256" key="1">
    <source>
        <dbReference type="SAM" id="Phobius"/>
    </source>
</evidence>